<feature type="binding site" evidence="7">
    <location>
        <begin position="10"/>
        <end position="15"/>
    </location>
    <ligand>
        <name>ATP</name>
        <dbReference type="ChEBI" id="CHEBI:30616"/>
    </ligand>
</feature>
<organism evidence="9 10">
    <name type="scientific">Leeuwenhoekiella palythoae</name>
    <dbReference type="NCBI Taxonomy" id="573501"/>
    <lineage>
        <taxon>Bacteria</taxon>
        <taxon>Pseudomonadati</taxon>
        <taxon>Bacteroidota</taxon>
        <taxon>Flavobacteriia</taxon>
        <taxon>Flavobacteriales</taxon>
        <taxon>Flavobacteriaceae</taxon>
        <taxon>Leeuwenhoekiella</taxon>
    </lineage>
</organism>
<dbReference type="PANTHER" id="PTHR21087:SF16">
    <property type="entry name" value="SHIKIMATE KINASE 1, CHLOROPLASTIC"/>
    <property type="match status" value="1"/>
</dbReference>
<protein>
    <recommendedName>
        <fullName evidence="7">Shikimate kinase</fullName>
        <shortName evidence="7">SK</shortName>
        <ecNumber evidence="7">2.7.1.71</ecNumber>
    </recommendedName>
</protein>
<evidence type="ECO:0000313" key="8">
    <source>
        <dbReference type="EMBL" id="RXG27696.1"/>
    </source>
</evidence>
<comment type="catalytic activity">
    <reaction evidence="7">
        <text>shikimate + ATP = 3-phosphoshikimate + ADP + H(+)</text>
        <dbReference type="Rhea" id="RHEA:13121"/>
        <dbReference type="ChEBI" id="CHEBI:15378"/>
        <dbReference type="ChEBI" id="CHEBI:30616"/>
        <dbReference type="ChEBI" id="CHEBI:36208"/>
        <dbReference type="ChEBI" id="CHEBI:145989"/>
        <dbReference type="ChEBI" id="CHEBI:456216"/>
        <dbReference type="EC" id="2.7.1.71"/>
    </reaction>
</comment>
<dbReference type="OrthoDB" id="9800332at2"/>
<feature type="binding site" evidence="7">
    <location>
        <position position="14"/>
    </location>
    <ligand>
        <name>Mg(2+)</name>
        <dbReference type="ChEBI" id="CHEBI:18420"/>
    </ligand>
</feature>
<dbReference type="HAMAP" id="MF_00109">
    <property type="entry name" value="Shikimate_kinase"/>
    <property type="match status" value="1"/>
</dbReference>
<dbReference type="PANTHER" id="PTHR21087">
    <property type="entry name" value="SHIKIMATE KINASE"/>
    <property type="match status" value="1"/>
</dbReference>
<dbReference type="GO" id="GO:0009073">
    <property type="term" value="P:aromatic amino acid family biosynthetic process"/>
    <property type="evidence" value="ECO:0007669"/>
    <property type="project" value="UniProtKB-KW"/>
</dbReference>
<dbReference type="GO" id="GO:0009423">
    <property type="term" value="P:chorismate biosynthetic process"/>
    <property type="evidence" value="ECO:0007669"/>
    <property type="project" value="UniProtKB-UniRule"/>
</dbReference>
<dbReference type="Pfam" id="PF01202">
    <property type="entry name" value="SKI"/>
    <property type="match status" value="1"/>
</dbReference>
<evidence type="ECO:0000313" key="10">
    <source>
        <dbReference type="Proteomes" id="UP000184240"/>
    </source>
</evidence>
<evidence type="ECO:0000256" key="4">
    <source>
        <dbReference type="ARBA" id="ARBA00022777"/>
    </source>
</evidence>
<comment type="pathway">
    <text evidence="7">Metabolic intermediate biosynthesis; chorismate biosynthesis; chorismate from D-erythrose 4-phosphate and phosphoenolpyruvate: step 5/7.</text>
</comment>
<comment type="similarity">
    <text evidence="7">Belongs to the shikimate kinase family.</text>
</comment>
<keyword evidence="7" id="KW-0479">Metal-binding</keyword>
<evidence type="ECO:0000313" key="11">
    <source>
        <dbReference type="Proteomes" id="UP000290037"/>
    </source>
</evidence>
<dbReference type="CDD" id="cd00464">
    <property type="entry name" value="SK"/>
    <property type="match status" value="1"/>
</dbReference>
<dbReference type="InterPro" id="IPR000623">
    <property type="entry name" value="Shikimate_kinase/TSH1"/>
</dbReference>
<dbReference type="GO" id="GO:0005829">
    <property type="term" value="C:cytosol"/>
    <property type="evidence" value="ECO:0007669"/>
    <property type="project" value="TreeGrafter"/>
</dbReference>
<evidence type="ECO:0000256" key="1">
    <source>
        <dbReference type="ARBA" id="ARBA00022605"/>
    </source>
</evidence>
<dbReference type="InterPro" id="IPR027417">
    <property type="entry name" value="P-loop_NTPase"/>
</dbReference>
<feature type="binding site" evidence="7">
    <location>
        <position position="56"/>
    </location>
    <ligand>
        <name>substrate</name>
    </ligand>
</feature>
<dbReference type="RefSeq" id="WP_072984518.1">
    <property type="nucleotide sequence ID" value="NZ_FQXT01000006.1"/>
</dbReference>
<evidence type="ECO:0000256" key="6">
    <source>
        <dbReference type="ARBA" id="ARBA00023141"/>
    </source>
</evidence>
<comment type="cofactor">
    <cofactor evidence="7">
        <name>Mg(2+)</name>
        <dbReference type="ChEBI" id="CHEBI:18420"/>
    </cofactor>
    <text evidence="7">Binds 1 Mg(2+) ion per subunit.</text>
</comment>
<dbReference type="SUPFAM" id="SSF52540">
    <property type="entry name" value="P-loop containing nucleoside triphosphate hydrolases"/>
    <property type="match status" value="1"/>
</dbReference>
<dbReference type="EMBL" id="FQXT01000006">
    <property type="protein sequence ID" value="SHI23651.1"/>
    <property type="molecule type" value="Genomic_DNA"/>
</dbReference>
<keyword evidence="7" id="KW-0460">Magnesium</keyword>
<dbReference type="Gene3D" id="3.40.50.300">
    <property type="entry name" value="P-loop containing nucleotide triphosphate hydrolases"/>
    <property type="match status" value="1"/>
</dbReference>
<accession>A0A1M5ZHJ7</accession>
<reference evidence="8 11" key="3">
    <citation type="submission" date="2018-07" db="EMBL/GenBank/DDBJ databases">
        <title>Leeuwenhoekiella genomics.</title>
        <authorList>
            <person name="Tahon G."/>
            <person name="Willems A."/>
        </authorList>
    </citation>
    <scope>NUCLEOTIDE SEQUENCE [LARGE SCALE GENOMIC DNA]</scope>
    <source>
        <strain evidence="8 11">LMG 24856</strain>
    </source>
</reference>
<dbReference type="InterPro" id="IPR031322">
    <property type="entry name" value="Shikimate/glucono_kinase"/>
</dbReference>
<sequence length="172" mass="19880">MKIYLIGYMGSGKSTLGKILAQEQEMNFIDFDHFLEEKEGKSIAKIFEERGEIYFRKKESEYLNELLQGYDNTIISLGGGTPCYGDAMERIKAAEGTSVYINVGVAELTQRLWSQRDHRPVLKHQDTPEKLEEFIRKHLFERSYYYNQAAVKLMVKGEPVGELVAQLQQKLF</sequence>
<evidence type="ECO:0000256" key="5">
    <source>
        <dbReference type="ARBA" id="ARBA00022840"/>
    </source>
</evidence>
<comment type="subunit">
    <text evidence="7">Monomer.</text>
</comment>
<gene>
    <name evidence="7" type="primary">aroK</name>
    <name evidence="8" type="ORF">DSM01_2814</name>
    <name evidence="9" type="ORF">SAMN04487999_3062</name>
</gene>
<dbReference type="GO" id="GO:0005524">
    <property type="term" value="F:ATP binding"/>
    <property type="evidence" value="ECO:0007669"/>
    <property type="project" value="UniProtKB-UniRule"/>
</dbReference>
<dbReference type="GO" id="GO:0004765">
    <property type="term" value="F:shikimate kinase activity"/>
    <property type="evidence" value="ECO:0007669"/>
    <property type="project" value="UniProtKB-UniRule"/>
</dbReference>
<dbReference type="STRING" id="573501.SAMN04487999_3062"/>
<reference evidence="9" key="1">
    <citation type="submission" date="2016-11" db="EMBL/GenBank/DDBJ databases">
        <authorList>
            <person name="Jaros S."/>
            <person name="Januszkiewicz K."/>
            <person name="Wedrychowicz H."/>
        </authorList>
    </citation>
    <scope>NUCLEOTIDE SEQUENCE [LARGE SCALE GENOMIC DNA]</scope>
    <source>
        <strain evidence="9">DSM 19859</strain>
    </source>
</reference>
<dbReference type="EMBL" id="QOVN01000006">
    <property type="protein sequence ID" value="RXG27696.1"/>
    <property type="molecule type" value="Genomic_DNA"/>
</dbReference>
<evidence type="ECO:0000256" key="7">
    <source>
        <dbReference type="HAMAP-Rule" id="MF_00109"/>
    </source>
</evidence>
<feature type="binding site" evidence="7">
    <location>
        <position position="142"/>
    </location>
    <ligand>
        <name>substrate</name>
    </ligand>
</feature>
<keyword evidence="1 7" id="KW-0028">Amino-acid biosynthesis</keyword>
<comment type="caution">
    <text evidence="7">Lacks conserved residue(s) required for the propagation of feature annotation.</text>
</comment>
<keyword evidence="2 7" id="KW-0808">Transferase</keyword>
<evidence type="ECO:0000313" key="9">
    <source>
        <dbReference type="EMBL" id="SHI23651.1"/>
    </source>
</evidence>
<evidence type="ECO:0000256" key="3">
    <source>
        <dbReference type="ARBA" id="ARBA00022741"/>
    </source>
</evidence>
<reference evidence="10" key="2">
    <citation type="submission" date="2016-11" db="EMBL/GenBank/DDBJ databases">
        <authorList>
            <person name="Varghese N."/>
            <person name="Submissions S."/>
        </authorList>
    </citation>
    <scope>NUCLEOTIDE SEQUENCE [LARGE SCALE GENOMIC DNA]</scope>
    <source>
        <strain evidence="10">DSM 19859</strain>
    </source>
</reference>
<keyword evidence="11" id="KW-1185">Reference proteome</keyword>
<keyword evidence="6 7" id="KW-0057">Aromatic amino acid biosynthesis</keyword>
<comment type="subcellular location">
    <subcellularLocation>
        <location evidence="7">Cytoplasm</location>
    </subcellularLocation>
</comment>
<dbReference type="GO" id="GO:0000287">
    <property type="term" value="F:magnesium ion binding"/>
    <property type="evidence" value="ECO:0007669"/>
    <property type="project" value="UniProtKB-UniRule"/>
</dbReference>
<keyword evidence="7" id="KW-0963">Cytoplasm</keyword>
<dbReference type="PRINTS" id="PR01100">
    <property type="entry name" value="SHIKIMTKNASE"/>
</dbReference>
<keyword evidence="3 7" id="KW-0547">Nucleotide-binding</keyword>
<dbReference type="Proteomes" id="UP000290037">
    <property type="component" value="Unassembled WGS sequence"/>
</dbReference>
<name>A0A1M5ZHJ7_9FLAO</name>
<feature type="binding site" evidence="7">
    <location>
        <position position="79"/>
    </location>
    <ligand>
        <name>substrate</name>
    </ligand>
</feature>
<dbReference type="EC" id="2.7.1.71" evidence="7"/>
<keyword evidence="4 7" id="KW-0418">Kinase</keyword>
<dbReference type="Proteomes" id="UP000184240">
    <property type="component" value="Unassembled WGS sequence"/>
</dbReference>
<keyword evidence="5 7" id="KW-0067">ATP-binding</keyword>
<dbReference type="AlphaFoldDB" id="A0A1M5ZHJ7"/>
<dbReference type="GO" id="GO:0008652">
    <property type="term" value="P:amino acid biosynthetic process"/>
    <property type="evidence" value="ECO:0007669"/>
    <property type="project" value="UniProtKB-KW"/>
</dbReference>
<evidence type="ECO:0000256" key="2">
    <source>
        <dbReference type="ARBA" id="ARBA00022679"/>
    </source>
</evidence>
<proteinExistence type="inferred from homology"/>
<feature type="binding site" evidence="7">
    <location>
        <position position="119"/>
    </location>
    <ligand>
        <name>ATP</name>
        <dbReference type="ChEBI" id="CHEBI:30616"/>
    </ligand>
</feature>
<dbReference type="UniPathway" id="UPA00053">
    <property type="reaction ID" value="UER00088"/>
</dbReference>
<comment type="function">
    <text evidence="7">Catalyzes the specific phosphorylation of the 3-hydroxyl group of shikimic acid using ATP as a cosubstrate.</text>
</comment>
<feature type="binding site" evidence="7">
    <location>
        <position position="32"/>
    </location>
    <ligand>
        <name>substrate</name>
    </ligand>
</feature>